<dbReference type="AlphaFoldDB" id="A0ABD0YC66"/>
<dbReference type="InterPro" id="IPR039183">
    <property type="entry name" value="CCD66"/>
</dbReference>
<feature type="compositionally biased region" description="Basic residues" evidence="1">
    <location>
        <begin position="123"/>
        <end position="138"/>
    </location>
</feature>
<feature type="compositionally biased region" description="Basic and acidic residues" evidence="1">
    <location>
        <begin position="308"/>
        <end position="388"/>
    </location>
</feature>
<dbReference type="Pfam" id="PF15236">
    <property type="entry name" value="CCDC66"/>
    <property type="match status" value="1"/>
</dbReference>
<feature type="compositionally biased region" description="Polar residues" evidence="1">
    <location>
        <begin position="1"/>
        <end position="12"/>
    </location>
</feature>
<dbReference type="EMBL" id="JBFDAA010000009">
    <property type="protein sequence ID" value="KAL1128837.1"/>
    <property type="molecule type" value="Genomic_DNA"/>
</dbReference>
<proteinExistence type="predicted"/>
<feature type="region of interest" description="Disordered" evidence="1">
    <location>
        <begin position="63"/>
        <end position="86"/>
    </location>
</feature>
<sequence>MLSRQASSSTSAEAVRPTYPPIRDSYSLAQTDQRYSSTTTLELSGCGRGELWTDEELAAGGGEKVQHHNHGHNSLYHNTHTPHRKRTPSLPPIIPNNYEEFEASGETSGYASDSAGNEYLPPTHHHQHHHCHTNHRHSQGWIKQPLLPNQVNPPWTTSSSLSAYRQVSNRVSFTRDKIISNSCCGAPATPDSVSTCSWGGGELPRAKWGDRGVGVGHLWTATPHLPHANLPLPPESSRLSGSHHLNPPAWIHRNSTRDGEAEVLVISHKRDDEVHLQDAMPATHSRNTLLNSPDHLQRTYIRGQNVHLEPDELADRERKRQRALDHQRAIKQQVEEKERKRREEQERQEREERAAEERLRRQQELERKRIDEERRRQREKEARITHTI</sequence>
<organism evidence="3 4">
    <name type="scientific">Ranatra chinensis</name>
    <dbReference type="NCBI Taxonomy" id="642074"/>
    <lineage>
        <taxon>Eukaryota</taxon>
        <taxon>Metazoa</taxon>
        <taxon>Ecdysozoa</taxon>
        <taxon>Arthropoda</taxon>
        <taxon>Hexapoda</taxon>
        <taxon>Insecta</taxon>
        <taxon>Pterygota</taxon>
        <taxon>Neoptera</taxon>
        <taxon>Paraneoptera</taxon>
        <taxon>Hemiptera</taxon>
        <taxon>Heteroptera</taxon>
        <taxon>Panheteroptera</taxon>
        <taxon>Nepomorpha</taxon>
        <taxon>Nepidae</taxon>
        <taxon>Ranatrinae</taxon>
        <taxon>Ranatra</taxon>
    </lineage>
</organism>
<reference evidence="3 4" key="1">
    <citation type="submission" date="2024-07" db="EMBL/GenBank/DDBJ databases">
        <title>Chromosome-level genome assembly of the water stick insect Ranatra chinensis (Heteroptera: Nepidae).</title>
        <authorList>
            <person name="Liu X."/>
        </authorList>
    </citation>
    <scope>NUCLEOTIDE SEQUENCE [LARGE SCALE GENOMIC DNA]</scope>
    <source>
        <strain evidence="3">Cailab_2021Rc</strain>
        <tissue evidence="3">Muscle</tissue>
    </source>
</reference>
<dbReference type="PANTHER" id="PTHR22736:SF2">
    <property type="entry name" value="COILED-COIL DOMAIN-CONTAINING PROTEIN 66"/>
    <property type="match status" value="1"/>
</dbReference>
<dbReference type="PANTHER" id="PTHR22736">
    <property type="entry name" value="COILED-COIL DOMAIN-CONTAINING PROTEIN 66"/>
    <property type="match status" value="1"/>
</dbReference>
<gene>
    <name evidence="3" type="ORF">AAG570_013371</name>
</gene>
<dbReference type="InterPro" id="IPR040467">
    <property type="entry name" value="CCDC66_dom"/>
</dbReference>
<evidence type="ECO:0000259" key="2">
    <source>
        <dbReference type="Pfam" id="PF15236"/>
    </source>
</evidence>
<feature type="region of interest" description="Disordered" evidence="1">
    <location>
        <begin position="1"/>
        <end position="33"/>
    </location>
</feature>
<feature type="region of interest" description="Disordered" evidence="1">
    <location>
        <begin position="307"/>
        <end position="388"/>
    </location>
</feature>
<comment type="caution">
    <text evidence="3">The sequence shown here is derived from an EMBL/GenBank/DDBJ whole genome shotgun (WGS) entry which is preliminary data.</text>
</comment>
<evidence type="ECO:0000313" key="4">
    <source>
        <dbReference type="Proteomes" id="UP001558652"/>
    </source>
</evidence>
<keyword evidence="4" id="KW-1185">Reference proteome</keyword>
<accession>A0ABD0YC66</accession>
<feature type="domain" description="CCDC66" evidence="2">
    <location>
        <begin position="282"/>
        <end position="381"/>
    </location>
</feature>
<protein>
    <recommendedName>
        <fullName evidence="2">CCDC66 domain-containing protein</fullName>
    </recommendedName>
</protein>
<dbReference type="Proteomes" id="UP001558652">
    <property type="component" value="Unassembled WGS sequence"/>
</dbReference>
<feature type="region of interest" description="Disordered" evidence="1">
    <location>
        <begin position="103"/>
        <end position="140"/>
    </location>
</feature>
<evidence type="ECO:0000313" key="3">
    <source>
        <dbReference type="EMBL" id="KAL1128837.1"/>
    </source>
</evidence>
<evidence type="ECO:0000256" key="1">
    <source>
        <dbReference type="SAM" id="MobiDB-lite"/>
    </source>
</evidence>
<name>A0ABD0YC66_9HEMI</name>
<feature type="compositionally biased region" description="Polar residues" evidence="1">
    <location>
        <begin position="105"/>
        <end position="115"/>
    </location>
</feature>